<reference evidence="2 3" key="1">
    <citation type="submission" date="2020-08" db="EMBL/GenBank/DDBJ databases">
        <title>Genomic Encyclopedia of Type Strains, Phase IV (KMG-IV): sequencing the most valuable type-strain genomes for metagenomic binning, comparative biology and taxonomic classification.</title>
        <authorList>
            <person name="Goeker M."/>
        </authorList>
    </citation>
    <scope>NUCLEOTIDE SEQUENCE [LARGE SCALE GENOMIC DNA]</scope>
    <source>
        <strain evidence="2 3">DSM 101806</strain>
    </source>
</reference>
<feature type="transmembrane region" description="Helical" evidence="1">
    <location>
        <begin position="7"/>
        <end position="30"/>
    </location>
</feature>
<keyword evidence="1" id="KW-1133">Transmembrane helix</keyword>
<keyword evidence="1" id="KW-0812">Transmembrane</keyword>
<organism evidence="2 3">
    <name type="scientific">Sphingomonas kyeonggiensis</name>
    <dbReference type="NCBI Taxonomy" id="1268553"/>
    <lineage>
        <taxon>Bacteria</taxon>
        <taxon>Pseudomonadati</taxon>
        <taxon>Pseudomonadota</taxon>
        <taxon>Alphaproteobacteria</taxon>
        <taxon>Sphingomonadales</taxon>
        <taxon>Sphingomonadaceae</taxon>
        <taxon>Sphingomonas</taxon>
    </lineage>
</organism>
<gene>
    <name evidence="2" type="ORF">GGR46_000877</name>
</gene>
<proteinExistence type="predicted"/>
<dbReference type="EMBL" id="JACIEH010000001">
    <property type="protein sequence ID" value="MBB4097344.1"/>
    <property type="molecule type" value="Genomic_DNA"/>
</dbReference>
<protein>
    <submittedName>
        <fullName evidence="2">Uncharacterized protein</fullName>
    </submittedName>
</protein>
<comment type="caution">
    <text evidence="2">The sequence shown here is derived from an EMBL/GenBank/DDBJ whole genome shotgun (WGS) entry which is preliminary data.</text>
</comment>
<keyword evidence="3" id="KW-1185">Reference proteome</keyword>
<evidence type="ECO:0000313" key="3">
    <source>
        <dbReference type="Proteomes" id="UP000557392"/>
    </source>
</evidence>
<keyword evidence="1" id="KW-0472">Membrane</keyword>
<dbReference type="RefSeq" id="WP_183994905.1">
    <property type="nucleotide sequence ID" value="NZ_JACIEH010000001.1"/>
</dbReference>
<sequence length="79" mass="8348">MRQNILILVGILGFIAGVVFMLQGLGILQVPVTSPMIGSQTWVVRGGIIALLSAILIGGVRLVPTRAERKAARRAAGRD</sequence>
<name>A0A7W6NWC1_9SPHN</name>
<dbReference type="Proteomes" id="UP000557392">
    <property type="component" value="Unassembled WGS sequence"/>
</dbReference>
<accession>A0A7W6NWC1</accession>
<evidence type="ECO:0000313" key="2">
    <source>
        <dbReference type="EMBL" id="MBB4097344.1"/>
    </source>
</evidence>
<dbReference type="AlphaFoldDB" id="A0A7W6NWC1"/>
<evidence type="ECO:0000256" key="1">
    <source>
        <dbReference type="SAM" id="Phobius"/>
    </source>
</evidence>
<feature type="transmembrane region" description="Helical" evidence="1">
    <location>
        <begin position="42"/>
        <end position="64"/>
    </location>
</feature>